<evidence type="ECO:0000313" key="1">
    <source>
        <dbReference type="EMBL" id="KAL1839976.1"/>
    </source>
</evidence>
<dbReference type="EMBL" id="JAZGSY010000132">
    <property type="protein sequence ID" value="KAL1839976.1"/>
    <property type="molecule type" value="Genomic_DNA"/>
</dbReference>
<dbReference type="PANTHER" id="PTHR42085">
    <property type="entry name" value="F-BOX DOMAIN-CONTAINING PROTEIN"/>
    <property type="match status" value="1"/>
</dbReference>
<gene>
    <name evidence="1" type="ORF">VTJ49DRAFT_939</name>
</gene>
<reference evidence="1 2" key="1">
    <citation type="journal article" date="2024" name="Commun. Biol.">
        <title>Comparative genomic analysis of thermophilic fungi reveals convergent evolutionary adaptations and gene losses.</title>
        <authorList>
            <person name="Steindorff A.S."/>
            <person name="Aguilar-Pontes M.V."/>
            <person name="Robinson A.J."/>
            <person name="Andreopoulos B."/>
            <person name="LaButti K."/>
            <person name="Kuo A."/>
            <person name="Mondo S."/>
            <person name="Riley R."/>
            <person name="Otillar R."/>
            <person name="Haridas S."/>
            <person name="Lipzen A."/>
            <person name="Grimwood J."/>
            <person name="Schmutz J."/>
            <person name="Clum A."/>
            <person name="Reid I.D."/>
            <person name="Moisan M.C."/>
            <person name="Butler G."/>
            <person name="Nguyen T.T.M."/>
            <person name="Dewar K."/>
            <person name="Conant G."/>
            <person name="Drula E."/>
            <person name="Henrissat B."/>
            <person name="Hansel C."/>
            <person name="Singer S."/>
            <person name="Hutchinson M.I."/>
            <person name="de Vries R.P."/>
            <person name="Natvig D.O."/>
            <person name="Powell A.J."/>
            <person name="Tsang A."/>
            <person name="Grigoriev I.V."/>
        </authorList>
    </citation>
    <scope>NUCLEOTIDE SEQUENCE [LARGE SCALE GENOMIC DNA]</scope>
    <source>
        <strain evidence="1 2">CBS 620.91</strain>
    </source>
</reference>
<evidence type="ECO:0000313" key="2">
    <source>
        <dbReference type="Proteomes" id="UP001583172"/>
    </source>
</evidence>
<accession>A0ABR3VDY4</accession>
<protein>
    <submittedName>
        <fullName evidence="1">Uncharacterized protein</fullName>
    </submittedName>
</protein>
<dbReference type="InterPro" id="IPR038883">
    <property type="entry name" value="AN11006-like"/>
</dbReference>
<sequence>MPAKLPRNALGWITSADGQTTVNSVPSVASMAEDAAYQEDSPFEDVQPTPADLPSVEGFKYFLALPAEIRVKIYDLVLWIPEGVYPEFLSMERVDKVYFDSLFDKRIRPDLGLLFVNKQVAVEAAARFYSINTFHFDAVAVFLFENIFAEYKCEWIGRNALHVRQLEYKIAITDSRNVHRYDSPLAKLCPLLPNLQSIVIRYEPYNRLDRFFQIGSRVEDLRKLMSTVFQNVEDVQLVADPGRPIF</sequence>
<name>A0ABR3VDY4_HUMIN</name>
<dbReference type="PANTHER" id="PTHR42085:SF8">
    <property type="entry name" value="F-BOX DOMAIN-CONTAINING PROTEIN"/>
    <property type="match status" value="1"/>
</dbReference>
<keyword evidence="2" id="KW-1185">Reference proteome</keyword>
<organism evidence="1 2">
    <name type="scientific">Humicola insolens</name>
    <name type="common">Soft-rot fungus</name>
    <dbReference type="NCBI Taxonomy" id="85995"/>
    <lineage>
        <taxon>Eukaryota</taxon>
        <taxon>Fungi</taxon>
        <taxon>Dikarya</taxon>
        <taxon>Ascomycota</taxon>
        <taxon>Pezizomycotina</taxon>
        <taxon>Sordariomycetes</taxon>
        <taxon>Sordariomycetidae</taxon>
        <taxon>Sordariales</taxon>
        <taxon>Chaetomiaceae</taxon>
        <taxon>Mycothermus</taxon>
    </lineage>
</organism>
<dbReference type="Proteomes" id="UP001583172">
    <property type="component" value="Unassembled WGS sequence"/>
</dbReference>
<comment type="caution">
    <text evidence="1">The sequence shown here is derived from an EMBL/GenBank/DDBJ whole genome shotgun (WGS) entry which is preliminary data.</text>
</comment>
<proteinExistence type="predicted"/>